<name>A0A2S7W9F2_9FLAO</name>
<dbReference type="Proteomes" id="UP000237608">
    <property type="component" value="Unassembled WGS sequence"/>
</dbReference>
<feature type="transmembrane region" description="Helical" evidence="1">
    <location>
        <begin position="291"/>
        <end position="312"/>
    </location>
</feature>
<gene>
    <name evidence="3" type="ORF">BTO13_02805</name>
</gene>
<keyword evidence="4" id="KW-1185">Reference proteome</keyword>
<sequence>MKQTRLYFIDIVRAIAILMMLQGHFVDTLLDPQFRSDEYIAFRIWSYFRGITAPTFFTISGLIFTYLMLKAKQKGELNFRIKKGIIRGFMLIGIGYLLRIPLFQLFYGDLGTAWLAVDVLQCIGLSLILIVLLYVFTLKKTLIFSILLFILGTVIFITEPWYRNLEINNLPIAIANYMTKTNKSVFTILPWFGYVAYGGFLATIFYRYLERQTFKKTVITSLFIIGFFLINHSTSFLYYLYRVTDLEIIKLSAGFNYLFKRLGDVFMLFALFYLLEDYLKHSLILKIGQKTLSIYVIHFIIIYGSFTGFGLNRLIGKTLQPWEAVVGALLFWLVVCLIALNYVKTNQFIYGKINRLFGKIKESKED</sequence>
<organism evidence="3 4">
    <name type="scientific">Polaribacter gangjinensis</name>
    <dbReference type="NCBI Taxonomy" id="574710"/>
    <lineage>
        <taxon>Bacteria</taxon>
        <taxon>Pseudomonadati</taxon>
        <taxon>Bacteroidota</taxon>
        <taxon>Flavobacteriia</taxon>
        <taxon>Flavobacteriales</taxon>
        <taxon>Flavobacteriaceae</taxon>
    </lineage>
</organism>
<keyword evidence="1" id="KW-0472">Membrane</keyword>
<evidence type="ECO:0000256" key="1">
    <source>
        <dbReference type="SAM" id="Phobius"/>
    </source>
</evidence>
<dbReference type="InterPro" id="IPR012429">
    <property type="entry name" value="HGSNAT_cat"/>
</dbReference>
<feature type="transmembrane region" description="Helical" evidence="1">
    <location>
        <begin position="113"/>
        <end position="135"/>
    </location>
</feature>
<evidence type="ECO:0000259" key="2">
    <source>
        <dbReference type="Pfam" id="PF07786"/>
    </source>
</evidence>
<keyword evidence="1" id="KW-0812">Transmembrane</keyword>
<dbReference type="AlphaFoldDB" id="A0A2S7W9F2"/>
<reference evidence="3 4" key="1">
    <citation type="submission" date="2016-12" db="EMBL/GenBank/DDBJ databases">
        <title>Trade-off between light-utilization and light-protection in marine flavobacteria.</title>
        <authorList>
            <person name="Kumagai Y."/>
            <person name="Yoshizawa S."/>
            <person name="Kogure K."/>
            <person name="Iwasaki W."/>
        </authorList>
    </citation>
    <scope>NUCLEOTIDE SEQUENCE [LARGE SCALE GENOMIC DNA]</scope>
    <source>
        <strain evidence="3 4">KCTC 22729</strain>
    </source>
</reference>
<comment type="caution">
    <text evidence="3">The sequence shown here is derived from an EMBL/GenBank/DDBJ whole genome shotgun (WGS) entry which is preliminary data.</text>
</comment>
<keyword evidence="1" id="KW-1133">Transmembrane helix</keyword>
<feature type="transmembrane region" description="Helical" evidence="1">
    <location>
        <begin position="188"/>
        <end position="206"/>
    </location>
</feature>
<dbReference type="Pfam" id="PF07786">
    <property type="entry name" value="HGSNAT_cat"/>
    <property type="match status" value="1"/>
</dbReference>
<feature type="transmembrane region" description="Helical" evidence="1">
    <location>
        <begin position="89"/>
        <end position="107"/>
    </location>
</feature>
<feature type="transmembrane region" description="Helical" evidence="1">
    <location>
        <begin position="142"/>
        <end position="162"/>
    </location>
</feature>
<feature type="transmembrane region" description="Helical" evidence="1">
    <location>
        <begin position="261"/>
        <end position="279"/>
    </location>
</feature>
<evidence type="ECO:0000313" key="3">
    <source>
        <dbReference type="EMBL" id="PQJ74264.1"/>
    </source>
</evidence>
<feature type="transmembrane region" description="Helical" evidence="1">
    <location>
        <begin position="7"/>
        <end position="26"/>
    </location>
</feature>
<feature type="transmembrane region" description="Helical" evidence="1">
    <location>
        <begin position="46"/>
        <end position="69"/>
    </location>
</feature>
<dbReference type="RefSeq" id="WP_105045413.1">
    <property type="nucleotide sequence ID" value="NZ_CP150662.1"/>
</dbReference>
<feature type="transmembrane region" description="Helical" evidence="1">
    <location>
        <begin position="324"/>
        <end position="343"/>
    </location>
</feature>
<feature type="domain" description="Heparan-alpha-glucosaminide N-acetyltransferase catalytic" evidence="2">
    <location>
        <begin position="5"/>
        <end position="239"/>
    </location>
</feature>
<dbReference type="EMBL" id="MSCL01000001">
    <property type="protein sequence ID" value="PQJ74264.1"/>
    <property type="molecule type" value="Genomic_DNA"/>
</dbReference>
<protein>
    <recommendedName>
        <fullName evidence="2">Heparan-alpha-glucosaminide N-acetyltransferase catalytic domain-containing protein</fullName>
    </recommendedName>
</protein>
<feature type="transmembrane region" description="Helical" evidence="1">
    <location>
        <begin position="218"/>
        <end position="241"/>
    </location>
</feature>
<accession>A0A2S7W9F2</accession>
<proteinExistence type="predicted"/>
<evidence type="ECO:0000313" key="4">
    <source>
        <dbReference type="Proteomes" id="UP000237608"/>
    </source>
</evidence>
<dbReference type="OrthoDB" id="1418407at2"/>